<dbReference type="PANTHER" id="PTHR13336">
    <property type="entry name" value="OVARIAN CARCINOMA IMMUNOREACTIVE ANTIGEN"/>
    <property type="match status" value="1"/>
</dbReference>
<gene>
    <name evidence="2" type="ORF">PUN28_000727</name>
</gene>
<dbReference type="InterPro" id="IPR040187">
    <property type="entry name" value="OCAD1/2"/>
</dbReference>
<evidence type="ECO:0000313" key="3">
    <source>
        <dbReference type="Proteomes" id="UP001430953"/>
    </source>
</evidence>
<dbReference type="PANTHER" id="PTHR13336:SF3">
    <property type="entry name" value="OCIA DOMAIN-CONTAINING PROTEIN 1"/>
    <property type="match status" value="1"/>
</dbReference>
<proteinExistence type="predicted"/>
<name>A0AAW2H163_9HYME</name>
<dbReference type="GO" id="GO:0005768">
    <property type="term" value="C:endosome"/>
    <property type="evidence" value="ECO:0007669"/>
    <property type="project" value="TreeGrafter"/>
</dbReference>
<dbReference type="AlphaFoldDB" id="A0AAW2H163"/>
<evidence type="ECO:0000256" key="1">
    <source>
        <dbReference type="SAM" id="MobiDB-lite"/>
    </source>
</evidence>
<keyword evidence="3" id="KW-1185">Reference proteome</keyword>
<protein>
    <recommendedName>
        <fullName evidence="4">OCIA domain-containing protein 1</fullName>
    </recommendedName>
</protein>
<feature type="region of interest" description="Disordered" evidence="1">
    <location>
        <begin position="195"/>
        <end position="239"/>
    </location>
</feature>
<dbReference type="EMBL" id="JADYXP020000001">
    <property type="protein sequence ID" value="KAL0133161.1"/>
    <property type="molecule type" value="Genomic_DNA"/>
</dbReference>
<feature type="compositionally biased region" description="Basic and acidic residues" evidence="1">
    <location>
        <begin position="205"/>
        <end position="216"/>
    </location>
</feature>
<dbReference type="Proteomes" id="UP001430953">
    <property type="component" value="Unassembled WGS sequence"/>
</dbReference>
<reference evidence="2 3" key="1">
    <citation type="submission" date="2023-03" db="EMBL/GenBank/DDBJ databases">
        <title>High recombination rates correlate with genetic variation in Cardiocondyla obscurior ants.</title>
        <authorList>
            <person name="Errbii M."/>
        </authorList>
    </citation>
    <scope>NUCLEOTIDE SEQUENCE [LARGE SCALE GENOMIC DNA]</scope>
    <source>
        <strain evidence="2">Alpha-2009</strain>
        <tissue evidence="2">Whole body</tissue>
    </source>
</reference>
<evidence type="ECO:0008006" key="4">
    <source>
        <dbReference type="Google" id="ProtNLM"/>
    </source>
</evidence>
<feature type="compositionally biased region" description="Polar residues" evidence="1">
    <location>
        <begin position="218"/>
        <end position="229"/>
    </location>
</feature>
<accession>A0AAW2H163</accession>
<organism evidence="2 3">
    <name type="scientific">Cardiocondyla obscurior</name>
    <dbReference type="NCBI Taxonomy" id="286306"/>
    <lineage>
        <taxon>Eukaryota</taxon>
        <taxon>Metazoa</taxon>
        <taxon>Ecdysozoa</taxon>
        <taxon>Arthropoda</taxon>
        <taxon>Hexapoda</taxon>
        <taxon>Insecta</taxon>
        <taxon>Pterygota</taxon>
        <taxon>Neoptera</taxon>
        <taxon>Endopterygota</taxon>
        <taxon>Hymenoptera</taxon>
        <taxon>Apocrita</taxon>
        <taxon>Aculeata</taxon>
        <taxon>Formicoidea</taxon>
        <taxon>Formicidae</taxon>
        <taxon>Myrmicinae</taxon>
        <taxon>Cardiocondyla</taxon>
    </lineage>
</organism>
<comment type="caution">
    <text evidence="2">The sequence shown here is derived from an EMBL/GenBank/DDBJ whole genome shotgun (WGS) entry which is preliminary data.</text>
</comment>
<evidence type="ECO:0000313" key="2">
    <source>
        <dbReference type="EMBL" id="KAL0133161.1"/>
    </source>
</evidence>
<sequence>MTTSVTDVQQPDYPKYRQTQKLELTPEEIQAWQECMKSSSVMIPTFLSAALGYGICRLTPFRANAKYAAAISGIVGMVSSRIAISEMCLLKVASMPNSNLRERLIEAGYHGYRSRERQYPGFRPIDVQTEIQSSSEPSTGITFNDYPPMNSYDTYSSINGSSDSYSEDTGLTESINLQKGVTYDELRQKNRDEFYKKNKQWHTPRTREPLISKETPEQDPTTYNPSPVQKRNKYGDLWE</sequence>